<evidence type="ECO:0000313" key="1">
    <source>
        <dbReference type="EMBL" id="MXR51801.1"/>
    </source>
</evidence>
<dbReference type="InterPro" id="IPR008949">
    <property type="entry name" value="Isoprenoid_synthase_dom_sf"/>
</dbReference>
<dbReference type="EMBL" id="WUUT01000003">
    <property type="protein sequence ID" value="MXR51801.1"/>
    <property type="molecule type" value="Genomic_DNA"/>
</dbReference>
<name>A0A6B0T980_9EURY</name>
<reference evidence="1 2" key="1">
    <citation type="submission" date="2019-12" db="EMBL/GenBank/DDBJ databases">
        <title>Isolation and characterization of three novel carbon monoxide-oxidizing members of Halobacteria from salione crusts and soils.</title>
        <authorList>
            <person name="Myers M.R."/>
            <person name="King G.M."/>
        </authorList>
    </citation>
    <scope>NUCLEOTIDE SEQUENCE [LARGE SCALE GENOMIC DNA]</scope>
    <source>
        <strain evidence="1 2">WSH3</strain>
    </source>
</reference>
<dbReference type="Proteomes" id="UP000466535">
    <property type="component" value="Unassembled WGS sequence"/>
</dbReference>
<sequence length="319" mass="37022">MTGFDSIPSPSEISETALPDAVTELLDTYDEQIGQRPAYLWRWLYAVFPRYRLSSVPDRHGETVREQKLLLTIYYTLLDDLADLYEDRATFMEARKLSMIGTEPTYGRPEIDSTYLDFTATVWEHVDERVRAAPRYAEFRSAFAFDRQQVINAMHHGMLVNEMPALATERGAEHYGQHNMAQFSYADLDLMYSPAFDIDDLRPLRDVIWRCQRLARISNWAATWERELVEGDLTSGVLVRGLSEGILSYEEVTDPDVPDEELADRLRDHGIETALLEEWQRLYDQLTDRDVVIESVDIDAYVTGMQEMREIYLDNRGRI</sequence>
<dbReference type="AlphaFoldDB" id="A0A6B0T980"/>
<dbReference type="SUPFAM" id="SSF48576">
    <property type="entry name" value="Terpenoid synthases"/>
    <property type="match status" value="1"/>
</dbReference>
<gene>
    <name evidence="1" type="ORF">GRX03_09310</name>
</gene>
<protein>
    <submittedName>
        <fullName evidence="1">Uncharacterized protein</fullName>
    </submittedName>
</protein>
<keyword evidence="2" id="KW-1185">Reference proteome</keyword>
<dbReference type="RefSeq" id="WP_159763930.1">
    <property type="nucleotide sequence ID" value="NZ_WUUT01000003.1"/>
</dbReference>
<accession>A0A6B0T980</accession>
<evidence type="ECO:0000313" key="2">
    <source>
        <dbReference type="Proteomes" id="UP000466535"/>
    </source>
</evidence>
<proteinExistence type="predicted"/>
<organism evidence="1 2">
    <name type="scientific">Halovenus carboxidivorans</name>
    <dbReference type="NCBI Taxonomy" id="2692199"/>
    <lineage>
        <taxon>Archaea</taxon>
        <taxon>Methanobacteriati</taxon>
        <taxon>Methanobacteriota</taxon>
        <taxon>Stenosarchaea group</taxon>
        <taxon>Halobacteria</taxon>
        <taxon>Halobacteriales</taxon>
        <taxon>Haloarculaceae</taxon>
        <taxon>Halovenus</taxon>
    </lineage>
</organism>
<comment type="caution">
    <text evidence="1">The sequence shown here is derived from an EMBL/GenBank/DDBJ whole genome shotgun (WGS) entry which is preliminary data.</text>
</comment>
<dbReference type="OrthoDB" id="255611at2157"/>